<proteinExistence type="predicted"/>
<dbReference type="Proteomes" id="UP000217790">
    <property type="component" value="Unassembled WGS sequence"/>
</dbReference>
<feature type="transmembrane region" description="Helical" evidence="1">
    <location>
        <begin position="93"/>
        <end position="117"/>
    </location>
</feature>
<keyword evidence="1" id="KW-0472">Membrane</keyword>
<feature type="transmembrane region" description="Helical" evidence="1">
    <location>
        <begin position="123"/>
        <end position="144"/>
    </location>
</feature>
<reference evidence="3" key="1">
    <citation type="journal article" date="2017" name="Nat. Ecol. Evol.">
        <title>Genome expansion and lineage-specific genetic innovations in the forest pathogenic fungi Armillaria.</title>
        <authorList>
            <person name="Sipos G."/>
            <person name="Prasanna A.N."/>
            <person name="Walter M.C."/>
            <person name="O'Connor E."/>
            <person name="Balint B."/>
            <person name="Krizsan K."/>
            <person name="Kiss B."/>
            <person name="Hess J."/>
            <person name="Varga T."/>
            <person name="Slot J."/>
            <person name="Riley R."/>
            <person name="Boka B."/>
            <person name="Rigling D."/>
            <person name="Barry K."/>
            <person name="Lee J."/>
            <person name="Mihaltcheva S."/>
            <person name="LaButti K."/>
            <person name="Lipzen A."/>
            <person name="Waldron R."/>
            <person name="Moloney N.M."/>
            <person name="Sperisen C."/>
            <person name="Kredics L."/>
            <person name="Vagvoelgyi C."/>
            <person name="Patrignani A."/>
            <person name="Fitzpatrick D."/>
            <person name="Nagy I."/>
            <person name="Doyle S."/>
            <person name="Anderson J.B."/>
            <person name="Grigoriev I.V."/>
            <person name="Gueldener U."/>
            <person name="Muensterkoetter M."/>
            <person name="Nagy L.G."/>
        </authorList>
    </citation>
    <scope>NUCLEOTIDE SEQUENCE [LARGE SCALE GENOMIC DNA]</scope>
    <source>
        <strain evidence="3">Ar21-2</strain>
    </source>
</reference>
<accession>A0A2H3D061</accession>
<keyword evidence="1" id="KW-0812">Transmembrane</keyword>
<keyword evidence="3" id="KW-1185">Reference proteome</keyword>
<dbReference type="EMBL" id="KZ293738">
    <property type="protein sequence ID" value="PBK80916.1"/>
    <property type="molecule type" value="Genomic_DNA"/>
</dbReference>
<organism evidence="2 3">
    <name type="scientific">Armillaria gallica</name>
    <name type="common">Bulbous honey fungus</name>
    <name type="synonym">Armillaria bulbosa</name>
    <dbReference type="NCBI Taxonomy" id="47427"/>
    <lineage>
        <taxon>Eukaryota</taxon>
        <taxon>Fungi</taxon>
        <taxon>Dikarya</taxon>
        <taxon>Basidiomycota</taxon>
        <taxon>Agaricomycotina</taxon>
        <taxon>Agaricomycetes</taxon>
        <taxon>Agaricomycetidae</taxon>
        <taxon>Agaricales</taxon>
        <taxon>Marasmiineae</taxon>
        <taxon>Physalacriaceae</taxon>
        <taxon>Armillaria</taxon>
    </lineage>
</organism>
<feature type="transmembrane region" description="Helical" evidence="1">
    <location>
        <begin position="46"/>
        <end position="72"/>
    </location>
</feature>
<feature type="transmembrane region" description="Helical" evidence="1">
    <location>
        <begin position="21"/>
        <end position="40"/>
    </location>
</feature>
<protein>
    <submittedName>
        <fullName evidence="2">Uncharacterized protein</fullName>
    </submittedName>
</protein>
<dbReference type="InParanoid" id="A0A2H3D061"/>
<dbReference type="AlphaFoldDB" id="A0A2H3D061"/>
<evidence type="ECO:0000256" key="1">
    <source>
        <dbReference type="SAM" id="Phobius"/>
    </source>
</evidence>
<gene>
    <name evidence="2" type="ORF">ARMGADRAFT_1146951</name>
</gene>
<sequence length="222" mass="23954">MMILGNVIVIYRSWVVWGKKALLVLVPVIYSLASGTNIAILHKPWIFGTAIFSLSIVANIMSTALIAYRIWLAESQLVAAGVSKAGKHNALKVVRIFIESGALNTTHLVSYAIVLHLGKGKGALPIVAIMASPLVGIIFSLVIVRIGLNRTISDETIALSTIRIGIPPRVGLNHGNGHRDVTWVTDISEDTELGYSDNNHTGCKVSLRKVVTSSAMLNLIKR</sequence>
<dbReference type="OrthoDB" id="2756618at2759"/>
<evidence type="ECO:0000313" key="2">
    <source>
        <dbReference type="EMBL" id="PBK80916.1"/>
    </source>
</evidence>
<name>A0A2H3D061_ARMGA</name>
<keyword evidence="1" id="KW-1133">Transmembrane helix</keyword>
<evidence type="ECO:0000313" key="3">
    <source>
        <dbReference type="Proteomes" id="UP000217790"/>
    </source>
</evidence>